<accession>A0A5N7B1K9</accession>
<gene>
    <name evidence="2" type="ORF">BDV26DRAFT_266697</name>
</gene>
<feature type="non-terminal residue" evidence="2">
    <location>
        <position position="77"/>
    </location>
</feature>
<sequence>MSCRLYCLLMPCHFISASSFLPPPLSFLTAPNCKCGFSVELNYNMAVALSLEVKRNLSKIKIEMAGRPWFTFGVKKI</sequence>
<evidence type="ECO:0000313" key="2">
    <source>
        <dbReference type="EMBL" id="KAE8375944.1"/>
    </source>
</evidence>
<evidence type="ECO:0000313" key="3">
    <source>
        <dbReference type="Proteomes" id="UP000326198"/>
    </source>
</evidence>
<feature type="signal peptide" evidence="1">
    <location>
        <begin position="1"/>
        <end position="17"/>
    </location>
</feature>
<evidence type="ECO:0008006" key="4">
    <source>
        <dbReference type="Google" id="ProtNLM"/>
    </source>
</evidence>
<dbReference type="EMBL" id="ML736250">
    <property type="protein sequence ID" value="KAE8375944.1"/>
    <property type="molecule type" value="Genomic_DNA"/>
</dbReference>
<dbReference type="AlphaFoldDB" id="A0A5N7B1K9"/>
<proteinExistence type="predicted"/>
<reference evidence="2 3" key="1">
    <citation type="submission" date="2019-04" db="EMBL/GenBank/DDBJ databases">
        <title>Friends and foes A comparative genomics studyof 23 Aspergillus species from section Flavi.</title>
        <authorList>
            <consortium name="DOE Joint Genome Institute"/>
            <person name="Kjaerbolling I."/>
            <person name="Vesth T."/>
            <person name="Frisvad J.C."/>
            <person name="Nybo J.L."/>
            <person name="Theobald S."/>
            <person name="Kildgaard S."/>
            <person name="Isbrandt T."/>
            <person name="Kuo A."/>
            <person name="Sato A."/>
            <person name="Lyhne E.K."/>
            <person name="Kogle M.E."/>
            <person name="Wiebenga A."/>
            <person name="Kun R.S."/>
            <person name="Lubbers R.J."/>
            <person name="Makela M.R."/>
            <person name="Barry K."/>
            <person name="Chovatia M."/>
            <person name="Clum A."/>
            <person name="Daum C."/>
            <person name="Haridas S."/>
            <person name="He G."/>
            <person name="LaButti K."/>
            <person name="Lipzen A."/>
            <person name="Mondo S."/>
            <person name="Riley R."/>
            <person name="Salamov A."/>
            <person name="Simmons B.A."/>
            <person name="Magnuson J.K."/>
            <person name="Henrissat B."/>
            <person name="Mortensen U.H."/>
            <person name="Larsen T.O."/>
            <person name="Devries R.P."/>
            <person name="Grigoriev I.V."/>
            <person name="Machida M."/>
            <person name="Baker S.E."/>
            <person name="Andersen M.R."/>
        </authorList>
    </citation>
    <scope>NUCLEOTIDE SEQUENCE [LARGE SCALE GENOMIC DNA]</scope>
    <source>
        <strain evidence="2 3">IBT 29228</strain>
    </source>
</reference>
<keyword evidence="1" id="KW-0732">Signal</keyword>
<protein>
    <recommendedName>
        <fullName evidence="4">Secreted protein</fullName>
    </recommendedName>
</protein>
<keyword evidence="3" id="KW-1185">Reference proteome</keyword>
<feature type="chain" id="PRO_5025062273" description="Secreted protein" evidence="1">
    <location>
        <begin position="18"/>
        <end position="77"/>
    </location>
</feature>
<dbReference type="Proteomes" id="UP000326198">
    <property type="component" value="Unassembled WGS sequence"/>
</dbReference>
<evidence type="ECO:0000256" key="1">
    <source>
        <dbReference type="SAM" id="SignalP"/>
    </source>
</evidence>
<organism evidence="2 3">
    <name type="scientific">Aspergillus bertholletiae</name>
    <dbReference type="NCBI Taxonomy" id="1226010"/>
    <lineage>
        <taxon>Eukaryota</taxon>
        <taxon>Fungi</taxon>
        <taxon>Dikarya</taxon>
        <taxon>Ascomycota</taxon>
        <taxon>Pezizomycotina</taxon>
        <taxon>Eurotiomycetes</taxon>
        <taxon>Eurotiomycetidae</taxon>
        <taxon>Eurotiales</taxon>
        <taxon>Aspergillaceae</taxon>
        <taxon>Aspergillus</taxon>
        <taxon>Aspergillus subgen. Circumdati</taxon>
    </lineage>
</organism>
<name>A0A5N7B1K9_9EURO</name>